<dbReference type="Gene3D" id="3.30.200.20">
    <property type="entry name" value="Phosphorylase Kinase, domain 1"/>
    <property type="match status" value="1"/>
</dbReference>
<dbReference type="AlphaFoldDB" id="A0AAD9TY95"/>
<keyword evidence="3" id="KW-0547">Nucleotide-binding</keyword>
<dbReference type="Pfam" id="PF07714">
    <property type="entry name" value="PK_Tyr_Ser-Thr"/>
    <property type="match status" value="1"/>
</dbReference>
<reference evidence="7" key="1">
    <citation type="journal article" date="2023" name="Plant J.">
        <title>Genome sequences and population genomics provide insights into the demographic history, inbreeding, and mutation load of two 'living fossil' tree species of Dipteronia.</title>
        <authorList>
            <person name="Feng Y."/>
            <person name="Comes H.P."/>
            <person name="Chen J."/>
            <person name="Zhu S."/>
            <person name="Lu R."/>
            <person name="Zhang X."/>
            <person name="Li P."/>
            <person name="Qiu J."/>
            <person name="Olsen K.M."/>
            <person name="Qiu Y."/>
        </authorList>
    </citation>
    <scope>NUCLEOTIDE SEQUENCE</scope>
    <source>
        <strain evidence="7">KIB01</strain>
    </source>
</reference>
<protein>
    <recommendedName>
        <fullName evidence="6">Serine-threonine/tyrosine-protein kinase catalytic domain-containing protein</fullName>
    </recommendedName>
</protein>
<feature type="non-terminal residue" evidence="7">
    <location>
        <position position="62"/>
    </location>
</feature>
<dbReference type="PANTHER" id="PTHR27002">
    <property type="entry name" value="RECEPTOR-LIKE SERINE/THREONINE-PROTEIN KINASE SD1-8"/>
    <property type="match status" value="1"/>
</dbReference>
<evidence type="ECO:0000313" key="8">
    <source>
        <dbReference type="Proteomes" id="UP001280121"/>
    </source>
</evidence>
<dbReference type="PANTHER" id="PTHR27002:SF181">
    <property type="entry name" value="RECEPTOR-LIKE SERINE_THREONINE-PROTEIN KINASE"/>
    <property type="match status" value="1"/>
</dbReference>
<evidence type="ECO:0000256" key="3">
    <source>
        <dbReference type="ARBA" id="ARBA00022741"/>
    </source>
</evidence>
<dbReference type="InterPro" id="IPR001245">
    <property type="entry name" value="Ser-Thr/Tyr_kinase_cat_dom"/>
</dbReference>
<evidence type="ECO:0000256" key="5">
    <source>
        <dbReference type="ARBA" id="ARBA00022840"/>
    </source>
</evidence>
<proteinExistence type="predicted"/>
<dbReference type="InterPro" id="IPR011009">
    <property type="entry name" value="Kinase-like_dom_sf"/>
</dbReference>
<evidence type="ECO:0000259" key="6">
    <source>
        <dbReference type="Pfam" id="PF07714"/>
    </source>
</evidence>
<feature type="domain" description="Serine-threonine/tyrosine-protein kinase catalytic" evidence="6">
    <location>
        <begin position="7"/>
        <end position="61"/>
    </location>
</feature>
<evidence type="ECO:0000256" key="1">
    <source>
        <dbReference type="ARBA" id="ARBA00022527"/>
    </source>
</evidence>
<evidence type="ECO:0000313" key="7">
    <source>
        <dbReference type="EMBL" id="KAK2644396.1"/>
    </source>
</evidence>
<accession>A0AAD9TY95</accession>
<dbReference type="GO" id="GO:0005524">
    <property type="term" value="F:ATP binding"/>
    <property type="evidence" value="ECO:0007669"/>
    <property type="project" value="UniProtKB-KW"/>
</dbReference>
<dbReference type="GO" id="GO:0004674">
    <property type="term" value="F:protein serine/threonine kinase activity"/>
    <property type="evidence" value="ECO:0007669"/>
    <property type="project" value="UniProtKB-KW"/>
</dbReference>
<comment type="caution">
    <text evidence="7">The sequence shown here is derived from an EMBL/GenBank/DDBJ whole genome shotgun (WGS) entry which is preliminary data.</text>
</comment>
<keyword evidence="1" id="KW-0723">Serine/threonine-protein kinase</keyword>
<evidence type="ECO:0000256" key="2">
    <source>
        <dbReference type="ARBA" id="ARBA00022679"/>
    </source>
</evidence>
<gene>
    <name evidence="7" type="ORF">Ddye_019591</name>
</gene>
<dbReference type="Proteomes" id="UP001280121">
    <property type="component" value="Unassembled WGS sequence"/>
</dbReference>
<evidence type="ECO:0000256" key="4">
    <source>
        <dbReference type="ARBA" id="ARBA00022777"/>
    </source>
</evidence>
<dbReference type="SUPFAM" id="SSF56112">
    <property type="entry name" value="Protein kinase-like (PK-like)"/>
    <property type="match status" value="1"/>
</dbReference>
<keyword evidence="2" id="KW-0808">Transferase</keyword>
<keyword evidence="5" id="KW-0067">ATP-binding</keyword>
<organism evidence="7 8">
    <name type="scientific">Dipteronia dyeriana</name>
    <dbReference type="NCBI Taxonomy" id="168575"/>
    <lineage>
        <taxon>Eukaryota</taxon>
        <taxon>Viridiplantae</taxon>
        <taxon>Streptophyta</taxon>
        <taxon>Embryophyta</taxon>
        <taxon>Tracheophyta</taxon>
        <taxon>Spermatophyta</taxon>
        <taxon>Magnoliopsida</taxon>
        <taxon>eudicotyledons</taxon>
        <taxon>Gunneridae</taxon>
        <taxon>Pentapetalae</taxon>
        <taxon>rosids</taxon>
        <taxon>malvids</taxon>
        <taxon>Sapindales</taxon>
        <taxon>Sapindaceae</taxon>
        <taxon>Hippocastanoideae</taxon>
        <taxon>Acereae</taxon>
        <taxon>Dipteronia</taxon>
    </lineage>
</organism>
<sequence length="62" mass="7239">GQLDDGEQIAVKRLLRSRTFGQEPTIISKLQHKNVVRLFGCCTERNERLLIFELRLNRSLND</sequence>
<keyword evidence="4" id="KW-0418">Kinase</keyword>
<name>A0AAD9TY95_9ROSI</name>
<dbReference type="GO" id="GO:0005886">
    <property type="term" value="C:plasma membrane"/>
    <property type="evidence" value="ECO:0007669"/>
    <property type="project" value="TreeGrafter"/>
</dbReference>
<keyword evidence="8" id="KW-1185">Reference proteome</keyword>
<feature type="non-terminal residue" evidence="7">
    <location>
        <position position="1"/>
    </location>
</feature>
<dbReference type="EMBL" id="JANJYI010000006">
    <property type="protein sequence ID" value="KAK2644396.1"/>
    <property type="molecule type" value="Genomic_DNA"/>
</dbReference>